<evidence type="ECO:0000313" key="2">
    <source>
        <dbReference type="Proteomes" id="UP000619238"/>
    </source>
</evidence>
<organism evidence="1 2">
    <name type="scientific">Kordia aestuariivivens</name>
    <dbReference type="NCBI Taxonomy" id="2759037"/>
    <lineage>
        <taxon>Bacteria</taxon>
        <taxon>Pseudomonadati</taxon>
        <taxon>Bacteroidota</taxon>
        <taxon>Flavobacteriia</taxon>
        <taxon>Flavobacteriales</taxon>
        <taxon>Flavobacteriaceae</taxon>
        <taxon>Kordia</taxon>
    </lineage>
</organism>
<keyword evidence="2" id="KW-1185">Reference proteome</keyword>
<evidence type="ECO:0000313" key="1">
    <source>
        <dbReference type="EMBL" id="MBC8757224.1"/>
    </source>
</evidence>
<comment type="caution">
    <text evidence="1">The sequence shown here is derived from an EMBL/GenBank/DDBJ whole genome shotgun (WGS) entry which is preliminary data.</text>
</comment>
<name>A0ABR7QFA7_9FLAO</name>
<reference evidence="1 2" key="1">
    <citation type="submission" date="2020-07" db="EMBL/GenBank/DDBJ databases">
        <title>Description of Kordia aestuariivivens sp. nov., isolated from a tidal flat.</title>
        <authorList>
            <person name="Park S."/>
            <person name="Yoon J.-H."/>
        </authorList>
    </citation>
    <scope>NUCLEOTIDE SEQUENCE [LARGE SCALE GENOMIC DNA]</scope>
    <source>
        <strain evidence="1 2">YSTF-M3</strain>
    </source>
</reference>
<accession>A0ABR7QFA7</accession>
<dbReference type="Proteomes" id="UP000619238">
    <property type="component" value="Unassembled WGS sequence"/>
</dbReference>
<dbReference type="RefSeq" id="WP_187564267.1">
    <property type="nucleotide sequence ID" value="NZ_JACGWS010000017.1"/>
</dbReference>
<proteinExistence type="predicted"/>
<dbReference type="EMBL" id="JACGWS010000017">
    <property type="protein sequence ID" value="MBC8757224.1"/>
    <property type="molecule type" value="Genomic_DNA"/>
</dbReference>
<sequence length="57" mass="6203">MKTKQLKTLKLQKCAIANLTVQKLAGGAFVTKDVAVHTCHGETCGICDETERHCTDN</sequence>
<protein>
    <recommendedName>
        <fullName evidence="3">Class I lanthipeptide</fullName>
    </recommendedName>
</protein>
<gene>
    <name evidence="1" type="ORF">H2O64_21320</name>
</gene>
<evidence type="ECO:0008006" key="3">
    <source>
        <dbReference type="Google" id="ProtNLM"/>
    </source>
</evidence>